<keyword evidence="4 11" id="KW-0679">Respiratory chain</keyword>
<dbReference type="GO" id="GO:0045277">
    <property type="term" value="C:respiratory chain complex IV"/>
    <property type="evidence" value="ECO:0000318"/>
    <property type="project" value="GO_Central"/>
</dbReference>
<evidence type="ECO:0000256" key="3">
    <source>
        <dbReference type="ARBA" id="ARBA00022448"/>
    </source>
</evidence>
<dbReference type="PANTHER" id="PTHR22888:SF9">
    <property type="entry name" value="CYTOCHROME C OXIDASE SUBUNIT 2"/>
    <property type="match status" value="1"/>
</dbReference>
<keyword evidence="9 11" id="KW-0472">Membrane</keyword>
<evidence type="ECO:0000256" key="8">
    <source>
        <dbReference type="ARBA" id="ARBA00022989"/>
    </source>
</evidence>
<keyword evidence="6" id="KW-1278">Translocase</keyword>
<evidence type="ECO:0000256" key="9">
    <source>
        <dbReference type="ARBA" id="ARBA00023136"/>
    </source>
</evidence>
<organism evidence="15">
    <name type="scientific">Glycine max</name>
    <name type="common">Soybean</name>
    <name type="synonym">Glycine hispida</name>
    <dbReference type="NCBI Taxonomy" id="3847"/>
    <lineage>
        <taxon>Eukaryota</taxon>
        <taxon>Viridiplantae</taxon>
        <taxon>Streptophyta</taxon>
        <taxon>Embryophyta</taxon>
        <taxon>Tracheophyta</taxon>
        <taxon>Spermatophyta</taxon>
        <taxon>Magnoliopsida</taxon>
        <taxon>eudicotyledons</taxon>
        <taxon>Gunneridae</taxon>
        <taxon>Pentapetalae</taxon>
        <taxon>rosids</taxon>
        <taxon>fabids</taxon>
        <taxon>Fabales</taxon>
        <taxon>Fabaceae</taxon>
        <taxon>Papilionoideae</taxon>
        <taxon>50 kb inversion clade</taxon>
        <taxon>NPAAA clade</taxon>
        <taxon>indigoferoid/millettioid clade</taxon>
        <taxon>Phaseoleae</taxon>
        <taxon>Glycine</taxon>
        <taxon>Glycine subgen. Soja</taxon>
    </lineage>
</organism>
<comment type="catalytic activity">
    <reaction evidence="10">
        <text>4 Fe(II)-[cytochrome c] + O2 + 8 H(+)(in) = 4 Fe(III)-[cytochrome c] + 2 H2O + 4 H(+)(out)</text>
        <dbReference type="Rhea" id="RHEA:11436"/>
        <dbReference type="Rhea" id="RHEA-COMP:10350"/>
        <dbReference type="Rhea" id="RHEA-COMP:14399"/>
        <dbReference type="ChEBI" id="CHEBI:15377"/>
        <dbReference type="ChEBI" id="CHEBI:15378"/>
        <dbReference type="ChEBI" id="CHEBI:15379"/>
        <dbReference type="ChEBI" id="CHEBI:29033"/>
        <dbReference type="ChEBI" id="CHEBI:29034"/>
        <dbReference type="EC" id="7.1.1.9"/>
    </reaction>
    <physiologicalReaction direction="left-to-right" evidence="10">
        <dbReference type="Rhea" id="RHEA:11437"/>
    </physiologicalReaction>
</comment>
<dbReference type="GO" id="GO:0004129">
    <property type="term" value="F:cytochrome-c oxidase activity"/>
    <property type="evidence" value="ECO:0007669"/>
    <property type="project" value="UniProtKB-EC"/>
</dbReference>
<dbReference type="EMBL" id="CM000848">
    <property type="protein sequence ID" value="KRH12006.1"/>
    <property type="molecule type" value="Genomic_DNA"/>
</dbReference>
<dbReference type="SUPFAM" id="SSF81464">
    <property type="entry name" value="Cytochrome c oxidase subunit II-like, transmembrane region"/>
    <property type="match status" value="1"/>
</dbReference>
<dbReference type="Gene3D" id="1.10.287.90">
    <property type="match status" value="1"/>
</dbReference>
<gene>
    <name evidence="15" type="ORF">GLYMA_15G145300</name>
</gene>
<evidence type="ECO:0000259" key="14">
    <source>
        <dbReference type="PROSITE" id="PS50999"/>
    </source>
</evidence>
<evidence type="ECO:0000256" key="12">
    <source>
        <dbReference type="SAM" id="Phobius"/>
    </source>
</evidence>
<protein>
    <recommendedName>
        <fullName evidence="11">Cytochrome c oxidase subunit 2</fullName>
    </recommendedName>
</protein>
<evidence type="ECO:0000256" key="1">
    <source>
        <dbReference type="ARBA" id="ARBA00004141"/>
    </source>
</evidence>
<dbReference type="Gene3D" id="2.60.40.420">
    <property type="entry name" value="Cupredoxins - blue copper proteins"/>
    <property type="match status" value="1"/>
</dbReference>
<reference evidence="16" key="2">
    <citation type="submission" date="2018-02" db="UniProtKB">
        <authorList>
            <consortium name="EnsemblPlants"/>
        </authorList>
    </citation>
    <scope>IDENTIFICATION</scope>
    <source>
        <strain evidence="16">Williams 82</strain>
    </source>
</reference>
<dbReference type="PROSITE" id="PS50999">
    <property type="entry name" value="COX2_TM"/>
    <property type="match status" value="1"/>
</dbReference>
<dbReference type="Gramene" id="KRH12006">
    <property type="protein sequence ID" value="KRH12006"/>
    <property type="gene ID" value="GLYMA_15G145300"/>
</dbReference>
<evidence type="ECO:0000256" key="10">
    <source>
        <dbReference type="ARBA" id="ARBA00049512"/>
    </source>
</evidence>
<dbReference type="OMA" id="FELPNAY"/>
<sequence>MIALGSENMLSKVVWFELPNAYQLIDLVIIGKSKINPIPQRIVHGTTIEILWTVFPSVILMFIAIPSFALLYSMDDVVVDPAITIKAIGHQWYIIPEDDLESGKLRLLEVDNRVVVAAKTHLHEKGFNYYGQCSEICGTNHAFMPIVIEAVSTKD</sequence>
<keyword evidence="17" id="KW-1185">Reference proteome</keyword>
<dbReference type="GO" id="GO:0031966">
    <property type="term" value="C:mitochondrial membrane"/>
    <property type="evidence" value="ECO:0000318"/>
    <property type="project" value="GO_Central"/>
</dbReference>
<evidence type="ECO:0000256" key="4">
    <source>
        <dbReference type="ARBA" id="ARBA00022660"/>
    </source>
</evidence>
<dbReference type="InterPro" id="IPR002429">
    <property type="entry name" value="CcO_II-like_C"/>
</dbReference>
<dbReference type="STRING" id="3847.A0A0R0G0V2"/>
<dbReference type="PRINTS" id="PR01166">
    <property type="entry name" value="CYCOXIDASEII"/>
</dbReference>
<dbReference type="Pfam" id="PF00116">
    <property type="entry name" value="COX2"/>
    <property type="match status" value="2"/>
</dbReference>
<dbReference type="SUPFAM" id="SSF49503">
    <property type="entry name" value="Cupredoxins"/>
    <property type="match status" value="1"/>
</dbReference>
<evidence type="ECO:0000256" key="5">
    <source>
        <dbReference type="ARBA" id="ARBA00022692"/>
    </source>
</evidence>
<dbReference type="InterPro" id="IPR011759">
    <property type="entry name" value="Cyt_c_oxidase_su2_TM_dom"/>
</dbReference>
<dbReference type="GO" id="GO:0005743">
    <property type="term" value="C:mitochondrial inner membrane"/>
    <property type="evidence" value="ECO:0007669"/>
    <property type="project" value="UniProtKB-SubCell"/>
</dbReference>
<keyword evidence="3 11" id="KW-0813">Transport</keyword>
<keyword evidence="11" id="KW-0186">Copper</keyword>
<dbReference type="GO" id="GO:0005507">
    <property type="term" value="F:copper ion binding"/>
    <property type="evidence" value="ECO:0007669"/>
    <property type="project" value="InterPro"/>
</dbReference>
<evidence type="ECO:0000256" key="7">
    <source>
        <dbReference type="ARBA" id="ARBA00022982"/>
    </source>
</evidence>
<dbReference type="PROSITE" id="PS50857">
    <property type="entry name" value="COX2_CUA"/>
    <property type="match status" value="1"/>
</dbReference>
<comment type="similarity">
    <text evidence="2 11">Belongs to the cytochrome c oxidase subunit 2 family.</text>
</comment>
<comment type="subcellular location">
    <subcellularLocation>
        <location evidence="1">Membrane</location>
        <topology evidence="1">Multi-pass membrane protein</topology>
    </subcellularLocation>
    <subcellularLocation>
        <location evidence="11">Mitochondrion inner membrane</location>
        <topology evidence="11">Multi-pass membrane protein</topology>
    </subcellularLocation>
</comment>
<dbReference type="GO" id="GO:0042773">
    <property type="term" value="P:ATP synthesis coupled electron transport"/>
    <property type="evidence" value="ECO:0000318"/>
    <property type="project" value="GO_Central"/>
</dbReference>
<name>A0A0R0G0V2_SOYBN</name>
<reference evidence="15" key="3">
    <citation type="submission" date="2018-07" db="EMBL/GenBank/DDBJ databases">
        <title>WGS assembly of Glycine max.</title>
        <authorList>
            <person name="Schmutz J."/>
            <person name="Cannon S."/>
            <person name="Schlueter J."/>
            <person name="Ma J."/>
            <person name="Mitros T."/>
            <person name="Nelson W."/>
            <person name="Hyten D."/>
            <person name="Song Q."/>
            <person name="Thelen J."/>
            <person name="Cheng J."/>
            <person name="Xu D."/>
            <person name="Hellsten U."/>
            <person name="May G."/>
            <person name="Yu Y."/>
            <person name="Sakurai T."/>
            <person name="Umezawa T."/>
            <person name="Bhattacharyya M."/>
            <person name="Sandhu D."/>
            <person name="Valliyodan B."/>
            <person name="Lindquist E."/>
            <person name="Peto M."/>
            <person name="Grant D."/>
            <person name="Shu S."/>
            <person name="Goodstein D."/>
            <person name="Barry K."/>
            <person name="Futrell-Griggs M."/>
            <person name="Abernathy B."/>
            <person name="Du J."/>
            <person name="Tian Z."/>
            <person name="Zhu L."/>
            <person name="Gill N."/>
            <person name="Joshi T."/>
            <person name="Libault M."/>
            <person name="Sethuraman A."/>
            <person name="Zhang X."/>
            <person name="Shinozaki K."/>
            <person name="Nguyen H."/>
            <person name="Wing R."/>
            <person name="Cregan P."/>
            <person name="Specht J."/>
            <person name="Grimwood J."/>
            <person name="Rokhsar D."/>
            <person name="Stacey G."/>
            <person name="Shoemaker R."/>
            <person name="Jackson S."/>
        </authorList>
    </citation>
    <scope>NUCLEOTIDE SEQUENCE</scope>
    <source>
        <tissue evidence="15">Callus</tissue>
    </source>
</reference>
<reference evidence="15 16" key="1">
    <citation type="journal article" date="2010" name="Nature">
        <title>Genome sequence of the palaeopolyploid soybean.</title>
        <authorList>
            <person name="Schmutz J."/>
            <person name="Cannon S.B."/>
            <person name="Schlueter J."/>
            <person name="Ma J."/>
            <person name="Mitros T."/>
            <person name="Nelson W."/>
            <person name="Hyten D.L."/>
            <person name="Song Q."/>
            <person name="Thelen J.J."/>
            <person name="Cheng J."/>
            <person name="Xu D."/>
            <person name="Hellsten U."/>
            <person name="May G.D."/>
            <person name="Yu Y."/>
            <person name="Sakurai T."/>
            <person name="Umezawa T."/>
            <person name="Bhattacharyya M.K."/>
            <person name="Sandhu D."/>
            <person name="Valliyodan B."/>
            <person name="Lindquist E."/>
            <person name="Peto M."/>
            <person name="Grant D."/>
            <person name="Shu S."/>
            <person name="Goodstein D."/>
            <person name="Barry K."/>
            <person name="Futrell-Griggs M."/>
            <person name="Abernathy B."/>
            <person name="Du J."/>
            <person name="Tian Z."/>
            <person name="Zhu L."/>
            <person name="Gill N."/>
            <person name="Joshi T."/>
            <person name="Libault M."/>
            <person name="Sethuraman A."/>
            <person name="Zhang X.-C."/>
            <person name="Shinozaki K."/>
            <person name="Nguyen H.T."/>
            <person name="Wing R.A."/>
            <person name="Cregan P."/>
            <person name="Specht J."/>
            <person name="Grimwood J."/>
            <person name="Rokhsar D."/>
            <person name="Stacey G."/>
            <person name="Shoemaker R.C."/>
            <person name="Jackson S.A."/>
        </authorList>
    </citation>
    <scope>NUCLEOTIDE SEQUENCE</scope>
    <source>
        <strain evidence="16">cv. Williams 82</strain>
        <tissue evidence="15">Callus</tissue>
    </source>
</reference>
<dbReference type="EnsemblPlants" id="KRH12006">
    <property type="protein sequence ID" value="KRH12006"/>
    <property type="gene ID" value="GLYMA_15G145300"/>
</dbReference>
<feature type="transmembrane region" description="Helical" evidence="12">
    <location>
        <begin position="50"/>
        <end position="72"/>
    </location>
</feature>
<comment type="function">
    <text evidence="11">Component of the cytochrome c oxidase, the last enzyme in the mitochondrial electron transport chain which drives oxidative phosphorylation. The respiratory chain contains 3 multisubunit complexes succinate dehydrogenase (complex II, CII), ubiquinol-cytochrome c oxidoreductase (cytochrome b-c1 complex, complex III, CIII) and cytochrome c oxidase (complex IV, CIV), that cooperate to transfer electrons derived from NADH and succinate to molecular oxygen, creating an electrochemical gradient over the inner membrane that drives transmembrane transport and the ATP synthase. Cytochrome c oxidase is the component of the respiratory chain that catalyzes the reduction of oxygen to water. Electrons originating from reduced cytochrome c in the intermembrane space (IMS) are transferred via the dinuclear copper A center (CU(A)) of subunit 2 and heme A of subunit 1 to the active site in subunit 1, a binuclear center (BNC) formed by heme A3 and copper B (CU(B)). The BNC reduces molecular oxygen to 2 water molecules using 4 electrons from cytochrome c in the IMS and 4 protons from the mitochondrial matrix.</text>
</comment>
<dbReference type="InterPro" id="IPR045187">
    <property type="entry name" value="CcO_II"/>
</dbReference>
<dbReference type="Proteomes" id="UP000008827">
    <property type="component" value="Chromosome 15"/>
</dbReference>
<evidence type="ECO:0000256" key="11">
    <source>
        <dbReference type="RuleBase" id="RU000457"/>
    </source>
</evidence>
<keyword evidence="11" id="KW-0999">Mitochondrion inner membrane</keyword>
<keyword evidence="11" id="KW-0479">Metal-binding</keyword>
<feature type="domain" description="Cytochrome oxidase subunit II transmembrane region profile" evidence="14">
    <location>
        <begin position="1"/>
        <end position="78"/>
    </location>
</feature>
<evidence type="ECO:0000256" key="6">
    <source>
        <dbReference type="ARBA" id="ARBA00022967"/>
    </source>
</evidence>
<keyword evidence="5 11" id="KW-0812">Transmembrane</keyword>
<dbReference type="InterPro" id="IPR008972">
    <property type="entry name" value="Cupredoxin"/>
</dbReference>
<dbReference type="AlphaFoldDB" id="A0A0R0G0V2"/>
<accession>A0A0R0G0V2</accession>
<dbReference type="InterPro" id="IPR036257">
    <property type="entry name" value="Cyt_c_oxidase_su2_TM_sf"/>
</dbReference>
<evidence type="ECO:0000259" key="13">
    <source>
        <dbReference type="PROSITE" id="PS50857"/>
    </source>
</evidence>
<feature type="domain" description="Cytochrome oxidase subunit II copper A binding" evidence="13">
    <location>
        <begin position="38"/>
        <end position="155"/>
    </location>
</feature>
<keyword evidence="7 11" id="KW-0249">Electron transport</keyword>
<evidence type="ECO:0000256" key="2">
    <source>
        <dbReference type="ARBA" id="ARBA00007866"/>
    </source>
</evidence>
<dbReference type="InParanoid" id="A0A0R0G0V2"/>
<dbReference type="PANTHER" id="PTHR22888">
    <property type="entry name" value="CYTOCHROME C OXIDASE, SUBUNIT II"/>
    <property type="match status" value="1"/>
</dbReference>
<evidence type="ECO:0000313" key="15">
    <source>
        <dbReference type="EMBL" id="KRH12006.1"/>
    </source>
</evidence>
<keyword evidence="8 12" id="KW-1133">Transmembrane helix</keyword>
<evidence type="ECO:0000313" key="16">
    <source>
        <dbReference type="EnsemblPlants" id="KRH12006"/>
    </source>
</evidence>
<proteinExistence type="inferred from homology"/>
<keyword evidence="11" id="KW-0496">Mitochondrion</keyword>
<dbReference type="Pfam" id="PF02790">
    <property type="entry name" value="COX2_TM"/>
    <property type="match status" value="1"/>
</dbReference>
<evidence type="ECO:0000313" key="17">
    <source>
        <dbReference type="Proteomes" id="UP000008827"/>
    </source>
</evidence>
<comment type="cofactor">
    <cofactor evidence="11">
        <name>Cu cation</name>
        <dbReference type="ChEBI" id="CHEBI:23378"/>
    </cofactor>
    <text evidence="11">Binds a copper A center.</text>
</comment>